<dbReference type="SUPFAM" id="SSF53335">
    <property type="entry name" value="S-adenosyl-L-methionine-dependent methyltransferases"/>
    <property type="match status" value="1"/>
</dbReference>
<evidence type="ECO:0000256" key="2">
    <source>
        <dbReference type="ARBA" id="ARBA00029460"/>
    </source>
</evidence>
<evidence type="ECO:0000256" key="3">
    <source>
        <dbReference type="PROSITE-ProRule" id="PRU00182"/>
    </source>
</evidence>
<dbReference type="InterPro" id="IPR002942">
    <property type="entry name" value="S4_RNA-bd"/>
</dbReference>
<name>A0A4Z0D558_9FIRM</name>
<evidence type="ECO:0000256" key="1">
    <source>
        <dbReference type="ARBA" id="ARBA00022884"/>
    </source>
</evidence>
<feature type="domain" description="Ribosomal RNA methyltransferase FtsJ" evidence="5">
    <location>
        <begin position="60"/>
        <end position="243"/>
    </location>
</feature>
<keyword evidence="1 3" id="KW-0694">RNA-binding</keyword>
<dbReference type="InterPro" id="IPR047048">
    <property type="entry name" value="TlyA"/>
</dbReference>
<keyword evidence="6" id="KW-0489">Methyltransferase</keyword>
<comment type="caution">
    <text evidence="6">The sequence shown here is derived from an EMBL/GenBank/DDBJ whole genome shotgun (WGS) entry which is preliminary data.</text>
</comment>
<dbReference type="NCBIfam" id="TIGR00478">
    <property type="entry name" value="tly"/>
    <property type="match status" value="1"/>
</dbReference>
<comment type="similarity">
    <text evidence="2">Belongs to the TlyA family.</text>
</comment>
<dbReference type="PANTHER" id="PTHR32319:SF0">
    <property type="entry name" value="BACTERIAL HEMOLYSIN-LIKE PROTEIN"/>
    <property type="match status" value="1"/>
</dbReference>
<dbReference type="GO" id="GO:0003723">
    <property type="term" value="F:RNA binding"/>
    <property type="evidence" value="ECO:0007669"/>
    <property type="project" value="UniProtKB-KW"/>
</dbReference>
<dbReference type="InterPro" id="IPR036986">
    <property type="entry name" value="S4_RNA-bd_sf"/>
</dbReference>
<proteinExistence type="inferred from homology"/>
<evidence type="ECO:0000259" key="4">
    <source>
        <dbReference type="Pfam" id="PF01479"/>
    </source>
</evidence>
<dbReference type="Pfam" id="PF01728">
    <property type="entry name" value="FtsJ"/>
    <property type="match status" value="1"/>
</dbReference>
<keyword evidence="7" id="KW-1185">Reference proteome</keyword>
<dbReference type="InterPro" id="IPR002877">
    <property type="entry name" value="RNA_MeTrfase_FtsJ_dom"/>
</dbReference>
<dbReference type="Gene3D" id="3.40.50.150">
    <property type="entry name" value="Vaccinia Virus protein VP39"/>
    <property type="match status" value="1"/>
</dbReference>
<dbReference type="PIRSF" id="PIRSF005578">
    <property type="entry name" value="TlyA"/>
    <property type="match status" value="1"/>
</dbReference>
<organism evidence="6 7">
    <name type="scientific">Soehngenia longivitae</name>
    <dbReference type="NCBI Taxonomy" id="2562294"/>
    <lineage>
        <taxon>Bacteria</taxon>
        <taxon>Bacillati</taxon>
        <taxon>Bacillota</taxon>
        <taxon>Tissierellia</taxon>
        <taxon>Tissierellales</taxon>
        <taxon>Tissierellaceae</taxon>
        <taxon>Soehngenia</taxon>
    </lineage>
</organism>
<evidence type="ECO:0000313" key="6">
    <source>
        <dbReference type="EMBL" id="TFZ39759.1"/>
    </source>
</evidence>
<dbReference type="InterPro" id="IPR029063">
    <property type="entry name" value="SAM-dependent_MTases_sf"/>
</dbReference>
<dbReference type="PANTHER" id="PTHR32319">
    <property type="entry name" value="BACTERIAL HEMOLYSIN-LIKE PROTEIN"/>
    <property type="match status" value="1"/>
</dbReference>
<dbReference type="InterPro" id="IPR004538">
    <property type="entry name" value="Hemolysin_A/TlyA"/>
</dbReference>
<dbReference type="RefSeq" id="WP_135271311.1">
    <property type="nucleotide sequence ID" value="NZ_SRIB01000009.1"/>
</dbReference>
<dbReference type="GO" id="GO:0008168">
    <property type="term" value="F:methyltransferase activity"/>
    <property type="evidence" value="ECO:0007669"/>
    <property type="project" value="UniProtKB-KW"/>
</dbReference>
<evidence type="ECO:0000313" key="7">
    <source>
        <dbReference type="Proteomes" id="UP000298381"/>
    </source>
</evidence>
<dbReference type="GO" id="GO:0032259">
    <property type="term" value="P:methylation"/>
    <property type="evidence" value="ECO:0007669"/>
    <property type="project" value="UniProtKB-KW"/>
</dbReference>
<evidence type="ECO:0000259" key="5">
    <source>
        <dbReference type="Pfam" id="PF01728"/>
    </source>
</evidence>
<sequence length="263" mass="29489">MQKKRADVLLYEKALVDSREKAKRVIMEGVVYVGENKVEKPGELYSDDTEFIIKSNPLKYVSRGGLKLEKAIEYFELNLVDKICMDIGASTGGFTDCMLQNGAKKVYAVDVGYGQLDWKIRNDSRVVVLERTNIRKLDISTIKDKIDFISIDVSFISLELVLPVAEKLLNDDGIIIALIKPQFEAGKDKVGKKGIIKDKNIHVETINKVIDFSKTIGLYAKKLTYSPIKGTTGNIEFLIMLNRKEGITSNSAEEVVLNAHEQL</sequence>
<dbReference type="Pfam" id="PF01479">
    <property type="entry name" value="S4"/>
    <property type="match status" value="1"/>
</dbReference>
<dbReference type="Gene3D" id="3.10.290.10">
    <property type="entry name" value="RNA-binding S4 domain"/>
    <property type="match status" value="1"/>
</dbReference>
<dbReference type="Proteomes" id="UP000298381">
    <property type="component" value="Unassembled WGS sequence"/>
</dbReference>
<dbReference type="EMBL" id="SRIB01000009">
    <property type="protein sequence ID" value="TFZ39759.1"/>
    <property type="molecule type" value="Genomic_DNA"/>
</dbReference>
<dbReference type="OrthoDB" id="9784736at2"/>
<dbReference type="CDD" id="cd02440">
    <property type="entry name" value="AdoMet_MTases"/>
    <property type="match status" value="1"/>
</dbReference>
<protein>
    <submittedName>
        <fullName evidence="6">TlyA family RNA methyltransferase</fullName>
    </submittedName>
</protein>
<accession>A0A4Z0D558</accession>
<gene>
    <name evidence="6" type="ORF">E4100_06925</name>
</gene>
<keyword evidence="6" id="KW-0808">Transferase</keyword>
<dbReference type="CDD" id="cd00165">
    <property type="entry name" value="S4"/>
    <property type="match status" value="1"/>
</dbReference>
<dbReference type="AlphaFoldDB" id="A0A4Z0D558"/>
<feature type="domain" description="RNA-binding S4" evidence="4">
    <location>
        <begin position="5"/>
        <end position="44"/>
    </location>
</feature>
<dbReference type="SUPFAM" id="SSF55174">
    <property type="entry name" value="Alpha-L RNA-binding motif"/>
    <property type="match status" value="1"/>
</dbReference>
<reference evidence="6 7" key="1">
    <citation type="submission" date="2019-03" db="EMBL/GenBank/DDBJ databases">
        <title>Draft genome sequence data and analysis of a Fermenting Bacterium, Soehngenia longevitae strain 1933PT, isolated from petroleum reservoir in Azerbaijan.</title>
        <authorList>
            <person name="Grouzdev D.S."/>
            <person name="Bidzhieva S.K."/>
            <person name="Sokolova D.S."/>
            <person name="Tourova T.P."/>
            <person name="Poltaraus A.B."/>
            <person name="Nazina T.N."/>
        </authorList>
    </citation>
    <scope>NUCLEOTIDE SEQUENCE [LARGE SCALE GENOMIC DNA]</scope>
    <source>
        <strain evidence="6 7">1933P</strain>
    </source>
</reference>
<dbReference type="PROSITE" id="PS50889">
    <property type="entry name" value="S4"/>
    <property type="match status" value="1"/>
</dbReference>